<dbReference type="InterPro" id="IPR012020">
    <property type="entry name" value="ABHD4"/>
</dbReference>
<evidence type="ECO:0000256" key="1">
    <source>
        <dbReference type="ARBA" id="ARBA00010884"/>
    </source>
</evidence>
<dbReference type="PANTHER" id="PTHR10794:SF94">
    <property type="entry name" value="ESTERASE YHET-RELATED"/>
    <property type="match status" value="1"/>
</dbReference>
<dbReference type="PIRSF" id="PIRSF005211">
    <property type="entry name" value="Ab_hydro_YheT"/>
    <property type="match status" value="1"/>
</dbReference>
<feature type="active site" description="Charge relay system" evidence="2">
    <location>
        <position position="277"/>
    </location>
</feature>
<sequence length="335" mass="36177">MSGVPPKHLTARIDYRAPGWLPEAHSQTIYPALFGRTPTPAYRREEWCTPDGDFIDVDWLATNGTTTAQTPLVVLFHGLEGGSDSHYARALMAALNARGWRGVVPHFRGCGGRLNQAPRFYHSGDSAEADWILRRLRSQHAGPIFAAGVSLGGNVLLCWLGRQGTDASAIVDAACAISAPLDLNAGGAALGRGFNRIYTRNFLATLKKKSLAKLLQYPGLFDRDAMLAAPDLAAFDNVVTAPLHGFRDTLDYWTRASSKPLLPAITLPTLVLNARNDPFLPAAHLPGPAEVGAHVELLQPAQGGHVGFMTSPFPGRLSWLPDTVLGYFGKFIRHG</sequence>
<dbReference type="GO" id="GO:0034338">
    <property type="term" value="F:short-chain carboxylesterase activity"/>
    <property type="evidence" value="ECO:0007669"/>
    <property type="project" value="TreeGrafter"/>
</dbReference>
<accession>A0A0G3EW00</accession>
<dbReference type="OrthoDB" id="332676at2"/>
<keyword evidence="5" id="KW-1185">Reference proteome</keyword>
<dbReference type="PATRIC" id="fig|445709.3.peg.4255"/>
<dbReference type="InterPro" id="IPR000073">
    <property type="entry name" value="AB_hydrolase_1"/>
</dbReference>
<dbReference type="AlphaFoldDB" id="A0A0G3EW00"/>
<feature type="active site" description="Charge relay system" evidence="2">
    <location>
        <position position="150"/>
    </location>
</feature>
<comment type="similarity">
    <text evidence="1">Belongs to the AB hydrolase superfamily. AB hydrolase 4 family.</text>
</comment>
<dbReference type="Proteomes" id="UP000036700">
    <property type="component" value="Chromosome"/>
</dbReference>
<evidence type="ECO:0000313" key="5">
    <source>
        <dbReference type="Proteomes" id="UP000036700"/>
    </source>
</evidence>
<dbReference type="InterPro" id="IPR029058">
    <property type="entry name" value="AB_hydrolase_fold"/>
</dbReference>
<dbReference type="SUPFAM" id="SSF53474">
    <property type="entry name" value="alpha/beta-Hydrolases"/>
    <property type="match status" value="1"/>
</dbReference>
<feature type="domain" description="AB hydrolase-1" evidence="3">
    <location>
        <begin position="71"/>
        <end position="312"/>
    </location>
</feature>
<organism evidence="4 5">
    <name type="scientific">Pandoraea thiooxydans</name>
    <dbReference type="NCBI Taxonomy" id="445709"/>
    <lineage>
        <taxon>Bacteria</taxon>
        <taxon>Pseudomonadati</taxon>
        <taxon>Pseudomonadota</taxon>
        <taxon>Betaproteobacteria</taxon>
        <taxon>Burkholderiales</taxon>
        <taxon>Burkholderiaceae</taxon>
        <taxon>Pandoraea</taxon>
    </lineage>
</organism>
<dbReference type="RefSeq" id="WP_047216132.1">
    <property type="nucleotide sequence ID" value="NZ_CP011568.3"/>
</dbReference>
<reference evidence="5" key="1">
    <citation type="submission" date="2015-06" db="EMBL/GenBank/DDBJ databases">
        <authorList>
            <person name="Lim Y.L."/>
            <person name="Ee R."/>
            <person name="Yong D."/>
            <person name="How K.Y."/>
            <person name="Yin W.F."/>
            <person name="Chan K.G."/>
        </authorList>
    </citation>
    <scope>NUCLEOTIDE SEQUENCE [LARGE SCALE GENOMIC DNA]</scope>
    <source>
        <strain evidence="5">DSM 25325</strain>
    </source>
</reference>
<evidence type="ECO:0000256" key="2">
    <source>
        <dbReference type="PIRSR" id="PIRSR005211-1"/>
    </source>
</evidence>
<protein>
    <submittedName>
        <fullName evidence="4">Alpha/beta hydrolase</fullName>
    </submittedName>
</protein>
<proteinExistence type="inferred from homology"/>
<evidence type="ECO:0000259" key="3">
    <source>
        <dbReference type="Pfam" id="PF00561"/>
    </source>
</evidence>
<evidence type="ECO:0000313" key="4">
    <source>
        <dbReference type="EMBL" id="AKJ70199.1"/>
    </source>
</evidence>
<dbReference type="KEGG" id="ptx:ABW99_20280"/>
<dbReference type="InterPro" id="IPR050960">
    <property type="entry name" value="AB_hydrolase_4_sf"/>
</dbReference>
<keyword evidence="4" id="KW-0378">Hydrolase</keyword>
<dbReference type="Pfam" id="PF00561">
    <property type="entry name" value="Abhydrolase_1"/>
    <property type="match status" value="1"/>
</dbReference>
<dbReference type="Gene3D" id="3.40.50.1820">
    <property type="entry name" value="alpha/beta hydrolase"/>
    <property type="match status" value="1"/>
</dbReference>
<dbReference type="EMBL" id="CP011568">
    <property type="protein sequence ID" value="AKJ70199.1"/>
    <property type="molecule type" value="Genomic_DNA"/>
</dbReference>
<name>A0A0G3EW00_9BURK</name>
<dbReference type="PANTHER" id="PTHR10794">
    <property type="entry name" value="ABHYDROLASE DOMAIN-CONTAINING PROTEIN"/>
    <property type="match status" value="1"/>
</dbReference>
<gene>
    <name evidence="4" type="ORF">ABW99_20280</name>
</gene>
<dbReference type="STRING" id="445709.ABW99_20280"/>
<feature type="active site" description="Charge relay system" evidence="2">
    <location>
        <position position="305"/>
    </location>
</feature>
<dbReference type="GO" id="GO:0047372">
    <property type="term" value="F:monoacylglycerol lipase activity"/>
    <property type="evidence" value="ECO:0007669"/>
    <property type="project" value="TreeGrafter"/>
</dbReference>